<protein>
    <submittedName>
        <fullName evidence="3">Phage holin</fullName>
    </submittedName>
</protein>
<evidence type="ECO:0000256" key="1">
    <source>
        <dbReference type="SAM" id="MobiDB-lite"/>
    </source>
</evidence>
<dbReference type="AlphaFoldDB" id="A0A4Q0LVI6"/>
<gene>
    <name evidence="3" type="ORF">ERD32_02415</name>
</gene>
<name>A0A4Q0LVI6_9LACO</name>
<dbReference type="NCBIfam" id="TIGR01673">
    <property type="entry name" value="holin_LLH"/>
    <property type="match status" value="1"/>
</dbReference>
<keyword evidence="2" id="KW-0472">Membrane</keyword>
<evidence type="ECO:0000313" key="4">
    <source>
        <dbReference type="Proteomes" id="UP000289808"/>
    </source>
</evidence>
<reference evidence="3 4" key="1">
    <citation type="submission" date="2019-01" db="EMBL/GenBank/DDBJ databases">
        <title>The genome sequence of Lactobacillus crispatus L49.</title>
        <authorList>
            <person name="Zhong J."/>
            <person name="Zhang J."/>
        </authorList>
    </citation>
    <scope>NUCLEOTIDE SEQUENCE [LARGE SCALE GENOMIC DNA]</scope>
    <source>
        <strain evidence="3 4">L49</strain>
    </source>
</reference>
<comment type="caution">
    <text evidence="3">The sequence shown here is derived from an EMBL/GenBank/DDBJ whole genome shotgun (WGS) entry which is preliminary data.</text>
</comment>
<keyword evidence="2" id="KW-1133">Transmembrane helix</keyword>
<dbReference type="InterPro" id="IPR010026">
    <property type="entry name" value="Phage_holin_LL-H"/>
</dbReference>
<accession>A0A4Q0LVI6</accession>
<dbReference type="Pfam" id="PF09682">
    <property type="entry name" value="Phage_holin_6_1"/>
    <property type="match status" value="1"/>
</dbReference>
<dbReference type="Proteomes" id="UP000289808">
    <property type="component" value="Unassembled WGS sequence"/>
</dbReference>
<dbReference type="EMBL" id="SCLX01000009">
    <property type="protein sequence ID" value="RXF59163.1"/>
    <property type="molecule type" value="Genomic_DNA"/>
</dbReference>
<evidence type="ECO:0000256" key="2">
    <source>
        <dbReference type="SAM" id="Phobius"/>
    </source>
</evidence>
<sequence length="152" mass="16643">MTIKDWIYLGITVASYFIAVIAGAYARNKAKINRTTRAGQAYDVLGKIATNAVHEVEFLGGTSKEKRQMGYELINQALHYMGINDVTANMIYGALEKAVAAMRLADVEELEKDPAVNQDVDEKDIMQPVDQLQKPESPAPAEPAKDVTADGK</sequence>
<proteinExistence type="predicted"/>
<feature type="region of interest" description="Disordered" evidence="1">
    <location>
        <begin position="113"/>
        <end position="152"/>
    </location>
</feature>
<feature type="transmembrane region" description="Helical" evidence="2">
    <location>
        <begin position="6"/>
        <end position="26"/>
    </location>
</feature>
<evidence type="ECO:0000313" key="3">
    <source>
        <dbReference type="EMBL" id="RXF59163.1"/>
    </source>
</evidence>
<dbReference type="RefSeq" id="WP_128734024.1">
    <property type="nucleotide sequence ID" value="NZ_JAGFWS010000004.1"/>
</dbReference>
<feature type="compositionally biased region" description="Basic and acidic residues" evidence="1">
    <location>
        <begin position="143"/>
        <end position="152"/>
    </location>
</feature>
<keyword evidence="2" id="KW-0812">Transmembrane</keyword>
<organism evidence="3 4">
    <name type="scientific">Lactobacillus crispatus</name>
    <dbReference type="NCBI Taxonomy" id="47770"/>
    <lineage>
        <taxon>Bacteria</taxon>
        <taxon>Bacillati</taxon>
        <taxon>Bacillota</taxon>
        <taxon>Bacilli</taxon>
        <taxon>Lactobacillales</taxon>
        <taxon>Lactobacillaceae</taxon>
        <taxon>Lactobacillus</taxon>
    </lineage>
</organism>